<gene>
    <name evidence="1" type="ORF">EV148_102102</name>
</gene>
<accession>A0A4R2IB77</accession>
<sequence>MFHKTPAAHDPHLPLDALERGCDDSAQLCSLGEPMTEAQLQLRAELIAKILETRTKLRMIRDKAEELQLALERFTATRGTRRA</sequence>
<protein>
    <submittedName>
        <fullName evidence="1">Uncharacterized protein</fullName>
    </submittedName>
</protein>
<dbReference type="AlphaFoldDB" id="A0A4R2IB77"/>
<evidence type="ECO:0000313" key="2">
    <source>
        <dbReference type="Proteomes" id="UP000294862"/>
    </source>
</evidence>
<dbReference type="RefSeq" id="WP_131994301.1">
    <property type="nucleotide sequence ID" value="NZ_JACGXM010000005.1"/>
</dbReference>
<proteinExistence type="predicted"/>
<dbReference type="Proteomes" id="UP000294862">
    <property type="component" value="Unassembled WGS sequence"/>
</dbReference>
<reference evidence="1 2" key="1">
    <citation type="journal article" date="2015" name="Stand. Genomic Sci.">
        <title>Genomic Encyclopedia of Bacterial and Archaeal Type Strains, Phase III: the genomes of soil and plant-associated and newly described type strains.</title>
        <authorList>
            <person name="Whitman W.B."/>
            <person name="Woyke T."/>
            <person name="Klenk H.P."/>
            <person name="Zhou Y."/>
            <person name="Lilburn T.G."/>
            <person name="Beck B.J."/>
            <person name="De Vos P."/>
            <person name="Vandamme P."/>
            <person name="Eisen J.A."/>
            <person name="Garrity G."/>
            <person name="Hugenholtz P."/>
            <person name="Kyrpides N.C."/>
        </authorList>
    </citation>
    <scope>NUCLEOTIDE SEQUENCE [LARGE SCALE GENOMIC DNA]</scope>
    <source>
        <strain evidence="1 2">A3</strain>
    </source>
</reference>
<comment type="caution">
    <text evidence="1">The sequence shown here is derived from an EMBL/GenBank/DDBJ whole genome shotgun (WGS) entry which is preliminary data.</text>
</comment>
<organism evidence="1 2">
    <name type="scientific">Dokdonella fugitiva</name>
    <dbReference type="NCBI Taxonomy" id="328517"/>
    <lineage>
        <taxon>Bacteria</taxon>
        <taxon>Pseudomonadati</taxon>
        <taxon>Pseudomonadota</taxon>
        <taxon>Gammaproteobacteria</taxon>
        <taxon>Lysobacterales</taxon>
        <taxon>Rhodanobacteraceae</taxon>
        <taxon>Dokdonella</taxon>
    </lineage>
</organism>
<name>A0A4R2IB77_9GAMM</name>
<evidence type="ECO:0000313" key="1">
    <source>
        <dbReference type="EMBL" id="TCO41751.1"/>
    </source>
</evidence>
<keyword evidence="2" id="KW-1185">Reference proteome</keyword>
<dbReference type="EMBL" id="SLWQ01000002">
    <property type="protein sequence ID" value="TCO41751.1"/>
    <property type="molecule type" value="Genomic_DNA"/>
</dbReference>